<dbReference type="OrthoDB" id="9758940at2"/>
<dbReference type="PRINTS" id="PR00702">
    <property type="entry name" value="ACRIFLAVINRP"/>
</dbReference>
<feature type="transmembrane region" description="Helical" evidence="1">
    <location>
        <begin position="992"/>
        <end position="1018"/>
    </location>
</feature>
<dbReference type="AlphaFoldDB" id="A0A0S2I0M1"/>
<dbReference type="Gene3D" id="3.30.70.1320">
    <property type="entry name" value="Multidrug efflux transporter AcrB pore domain like"/>
    <property type="match status" value="1"/>
</dbReference>
<dbReference type="Gene3D" id="3.30.70.1430">
    <property type="entry name" value="Multidrug efflux transporter AcrB pore domain"/>
    <property type="match status" value="2"/>
</dbReference>
<feature type="transmembrane region" description="Helical" evidence="1">
    <location>
        <begin position="383"/>
        <end position="408"/>
    </location>
</feature>
<feature type="transmembrane region" description="Helical" evidence="1">
    <location>
        <begin position="358"/>
        <end position="377"/>
    </location>
</feature>
<feature type="transmembrane region" description="Helical" evidence="1">
    <location>
        <begin position="961"/>
        <end position="980"/>
    </location>
</feature>
<feature type="transmembrane region" description="Helical" evidence="1">
    <location>
        <begin position="429"/>
        <end position="449"/>
    </location>
</feature>
<proteinExistence type="predicted"/>
<dbReference type="PANTHER" id="PTHR32063">
    <property type="match status" value="1"/>
</dbReference>
<feature type="transmembrane region" description="Helical" evidence="1">
    <location>
        <begin position="332"/>
        <end position="351"/>
    </location>
</feature>
<dbReference type="PANTHER" id="PTHR32063:SF0">
    <property type="entry name" value="SWARMING MOTILITY PROTEIN SWRC"/>
    <property type="match status" value="1"/>
</dbReference>
<dbReference type="Gene3D" id="1.20.1640.10">
    <property type="entry name" value="Multidrug efflux transporter AcrB transmembrane domain"/>
    <property type="match status" value="2"/>
</dbReference>
<dbReference type="KEGG" id="blq:L21SP5_02205"/>
<dbReference type="Proteomes" id="UP000064893">
    <property type="component" value="Chromosome"/>
</dbReference>
<dbReference type="SUPFAM" id="SSF82714">
    <property type="entry name" value="Multidrug efflux transporter AcrB TolC docking domain, DN and DC subdomains"/>
    <property type="match status" value="2"/>
</dbReference>
<dbReference type="InterPro" id="IPR001036">
    <property type="entry name" value="Acrflvin-R"/>
</dbReference>
<name>A0A0S2I0M1_9BACT</name>
<keyword evidence="1" id="KW-0472">Membrane</keyword>
<evidence type="ECO:0000313" key="2">
    <source>
        <dbReference type="EMBL" id="ALO15838.1"/>
    </source>
</evidence>
<dbReference type="Pfam" id="PF00873">
    <property type="entry name" value="ACR_tran"/>
    <property type="match status" value="1"/>
</dbReference>
<evidence type="ECO:0000313" key="3">
    <source>
        <dbReference type="Proteomes" id="UP000064893"/>
    </source>
</evidence>
<dbReference type="PATRIC" id="fig|1307839.3.peg.2323"/>
<dbReference type="EMBL" id="CP013118">
    <property type="protein sequence ID" value="ALO15838.1"/>
    <property type="molecule type" value="Genomic_DNA"/>
</dbReference>
<dbReference type="STRING" id="1307839.L21SP5_02205"/>
<feature type="transmembrane region" description="Helical" evidence="1">
    <location>
        <begin position="530"/>
        <end position="551"/>
    </location>
</feature>
<dbReference type="GO" id="GO:0005886">
    <property type="term" value="C:plasma membrane"/>
    <property type="evidence" value="ECO:0007669"/>
    <property type="project" value="TreeGrafter"/>
</dbReference>
<keyword evidence="1" id="KW-1133">Transmembrane helix</keyword>
<protein>
    <submittedName>
        <fullName evidence="2">Multidrug transporter MdtC</fullName>
    </submittedName>
</protein>
<dbReference type="InterPro" id="IPR027463">
    <property type="entry name" value="AcrB_DN_DC_subdom"/>
</dbReference>
<dbReference type="Gene3D" id="3.30.70.1440">
    <property type="entry name" value="Multidrug efflux transporter AcrB pore domain"/>
    <property type="match status" value="1"/>
</dbReference>
<evidence type="ECO:0000256" key="1">
    <source>
        <dbReference type="SAM" id="Phobius"/>
    </source>
</evidence>
<sequence length="1041" mass="115496">MSIYGNAVKKPITTIMIFIAVVLFGLYSVVRLPVDLYPEIEFPAITVMTTYPGASAHDIETNITKPIEDALNTVDDLKEVTSVSRDNISVVTLEFEYETDLNEAANNIRDGLSMVSDQLPEEAEDPNIFKFNSSMMPIQMFAITADESYEGIEKLLDEKLINPLNRVDGIASISIIGAPTREVAVEINPRRLEAYNLTIEQIGGILAAENLNMPTGNIEMGKLDYPLRVEGEFESSDELNNIVLANFNGQAIYLKDVATIRDSIKEMTMDEKINGENGVRFMVMKQSGANTVSVARDLNNRMDELRNNLPNDIKIQTVFDSSEFIKGSINNLSQTLMFALIFVMLVVLFFLGRWRATFIVVLTIPISLIVSFIYLRLTGNSINIISLSALSIAIGMVVDDAIVVLENITKHIERGSSPREAAIYATNEVWLAVIVTTLTVVAVFFPMTMISGMTGIMFRQLGWIVTITVTTSTLAAITLTPMLSSKMLRLRNKKKKPGRISYERTIEPMLNNLDNWYGRILHWSLFHKRIIVVSALGLFIASILMASNLGAEFMPQTDESRFSISVELQSGTRVDQTITIARKVDSILHNQFSEVDLIATSAGADDEGGFISMFQSTGSNIINFNVGLVDLEDREQSVWDIAEQVRKNLSDIPEIITFNVSTSNSGLMAGNTVDVEIYGYDIEQTTAIARQIGDSIELIDGAREIEISREDEKPELLLELNRDKLAANGLNTATVSQALYNRVEGLTATRFRELGEEYDVVVRFKKEFRNSITDIKNIAVTNTNGQSVRIGELGEVKEYYAPPNIEHKRRERIVTVSATPYKTSLGELATEIQNKVEKIDLPREVMIEVGGAYEDQQEGFMDLALLLMLSLLLVYIVMASQFESLKMPFIIMFSIPFAFSGVIFALLLTNTTLSVIAGLGAVMLVGIVVKNAIVLVDYINLMRDRGHELNEAITMSGKSRLRPVLMTAMTTILGMLPLALSTGEGSEIWSPMGISVIGGLVASTIITMVIVPVVYKLFATKGERNKKQKVRAKFAFLQQKN</sequence>
<reference evidence="2 3" key="1">
    <citation type="submission" date="2015-11" db="EMBL/GenBank/DDBJ databases">
        <title>Description and complete genome sequence of a novel strain predominating in hypersaline microbial mats and representing a new family of the Bacteriodetes phylum.</title>
        <authorList>
            <person name="Spring S."/>
            <person name="Bunk B."/>
            <person name="Sproer C."/>
            <person name="Klenk H.-P."/>
        </authorList>
    </citation>
    <scope>NUCLEOTIDE SEQUENCE [LARGE SCALE GENOMIC DNA]</scope>
    <source>
        <strain evidence="2 3">L21-Spi-D4</strain>
    </source>
</reference>
<dbReference type="SUPFAM" id="SSF82866">
    <property type="entry name" value="Multidrug efflux transporter AcrB transmembrane domain"/>
    <property type="match status" value="2"/>
</dbReference>
<feature type="transmembrane region" description="Helical" evidence="1">
    <location>
        <begin position="12"/>
        <end position="30"/>
    </location>
</feature>
<dbReference type="GO" id="GO:0042910">
    <property type="term" value="F:xenobiotic transmembrane transporter activity"/>
    <property type="evidence" value="ECO:0007669"/>
    <property type="project" value="TreeGrafter"/>
</dbReference>
<dbReference type="RefSeq" id="WP_057953263.1">
    <property type="nucleotide sequence ID" value="NZ_CP013118.1"/>
</dbReference>
<feature type="transmembrane region" description="Helical" evidence="1">
    <location>
        <begin position="889"/>
        <end position="909"/>
    </location>
</feature>
<dbReference type="SUPFAM" id="SSF82693">
    <property type="entry name" value="Multidrug efflux transporter AcrB pore domain, PN1, PN2, PC1 and PC2 subdomains"/>
    <property type="match status" value="3"/>
</dbReference>
<keyword evidence="1" id="KW-0812">Transmembrane</keyword>
<gene>
    <name evidence="2" type="primary">mdtC_1</name>
    <name evidence="2" type="ORF">L21SP5_02205</name>
</gene>
<feature type="transmembrane region" description="Helical" evidence="1">
    <location>
        <begin position="915"/>
        <end position="940"/>
    </location>
</feature>
<keyword evidence="3" id="KW-1185">Reference proteome</keyword>
<feature type="transmembrane region" description="Helical" evidence="1">
    <location>
        <begin position="859"/>
        <end position="877"/>
    </location>
</feature>
<organism evidence="2 3">
    <name type="scientific">Salinivirga cyanobacteriivorans</name>
    <dbReference type="NCBI Taxonomy" id="1307839"/>
    <lineage>
        <taxon>Bacteria</taxon>
        <taxon>Pseudomonadati</taxon>
        <taxon>Bacteroidota</taxon>
        <taxon>Bacteroidia</taxon>
        <taxon>Bacteroidales</taxon>
        <taxon>Salinivirgaceae</taxon>
        <taxon>Salinivirga</taxon>
    </lineage>
</organism>
<accession>A0A0S2I0M1</accession>
<dbReference type="Gene3D" id="3.30.2090.10">
    <property type="entry name" value="Multidrug efflux transporter AcrB TolC docking domain, DN and DC subdomains"/>
    <property type="match status" value="2"/>
</dbReference>
<feature type="transmembrane region" description="Helical" evidence="1">
    <location>
        <begin position="461"/>
        <end position="484"/>
    </location>
</feature>